<evidence type="ECO:0000313" key="1">
    <source>
        <dbReference type="EMBL" id="TQN08274.1"/>
    </source>
</evidence>
<reference evidence="1 2" key="1">
    <citation type="submission" date="2019-06" db="EMBL/GenBank/DDBJ databases">
        <title>Genomic Encyclopedia of Archaeal and Bacterial Type Strains, Phase II (KMG-II): from individual species to whole genera.</title>
        <authorList>
            <person name="Goeker M."/>
        </authorList>
    </citation>
    <scope>NUCLEOTIDE SEQUENCE [LARGE SCALE GENOMIC DNA]</scope>
    <source>
        <strain evidence="1 2">DSM 7270</strain>
    </source>
</reference>
<organism evidence="1 2">
    <name type="scientific">Acidovorax temperans</name>
    <dbReference type="NCBI Taxonomy" id="80878"/>
    <lineage>
        <taxon>Bacteria</taxon>
        <taxon>Pseudomonadati</taxon>
        <taxon>Pseudomonadota</taxon>
        <taxon>Betaproteobacteria</taxon>
        <taxon>Burkholderiales</taxon>
        <taxon>Comamonadaceae</taxon>
        <taxon>Acidovorax</taxon>
    </lineage>
</organism>
<dbReference type="RefSeq" id="WP_420482158.1">
    <property type="nucleotide sequence ID" value="NZ_CP117193.1"/>
</dbReference>
<dbReference type="GO" id="GO:0009143">
    <property type="term" value="P:nucleoside triphosphate catabolic process"/>
    <property type="evidence" value="ECO:0007669"/>
    <property type="project" value="InterPro"/>
</dbReference>
<accession>A0A543LM66</accession>
<dbReference type="Pfam" id="PF12643">
    <property type="entry name" value="MazG-like"/>
    <property type="match status" value="1"/>
</dbReference>
<dbReference type="InterPro" id="IPR025984">
    <property type="entry name" value="DCTPP"/>
</dbReference>
<dbReference type="InterPro" id="IPR052555">
    <property type="entry name" value="dCTP_Pyrophosphatase"/>
</dbReference>
<dbReference type="Gene3D" id="1.10.287.1080">
    <property type="entry name" value="MazG-like"/>
    <property type="match status" value="1"/>
</dbReference>
<sequence>MTLDLTDLQQRLRAFAAARQWQPYHTPKNLAMALMVEAAELQELFQWLTPEESQQLTADPAQKERVGEEMADVLLYLLQLADHTGVDLRDAVERKLVKNAIKHPAPPAGPTSADGP</sequence>
<proteinExistence type="predicted"/>
<comment type="caution">
    <text evidence="1">The sequence shown here is derived from an EMBL/GenBank/DDBJ whole genome shotgun (WGS) entry which is preliminary data.</text>
</comment>
<dbReference type="PANTHER" id="PTHR46523:SF1">
    <property type="entry name" value="DCTP PYROPHOSPHATASE 1"/>
    <property type="match status" value="1"/>
</dbReference>
<name>A0A543LM66_9BURK</name>
<dbReference type="PIRSF" id="PIRSF029826">
    <property type="entry name" value="UCP029826_pph"/>
    <property type="match status" value="1"/>
</dbReference>
<gene>
    <name evidence="1" type="ORF">BDD18_1437</name>
</gene>
<dbReference type="GO" id="GO:0047429">
    <property type="term" value="F:nucleoside triphosphate diphosphatase activity"/>
    <property type="evidence" value="ECO:0007669"/>
    <property type="project" value="InterPro"/>
</dbReference>
<dbReference type="SUPFAM" id="SSF101386">
    <property type="entry name" value="all-alpha NTP pyrophosphatases"/>
    <property type="match status" value="1"/>
</dbReference>
<evidence type="ECO:0000313" key="2">
    <source>
        <dbReference type="Proteomes" id="UP000316993"/>
    </source>
</evidence>
<dbReference type="PANTHER" id="PTHR46523">
    <property type="entry name" value="DCTP PYROPHOSPHATASE 1"/>
    <property type="match status" value="1"/>
</dbReference>
<dbReference type="EMBL" id="VFPV01000001">
    <property type="protein sequence ID" value="TQN08274.1"/>
    <property type="molecule type" value="Genomic_DNA"/>
</dbReference>
<keyword evidence="1" id="KW-0378">Hydrolase</keyword>
<dbReference type="Proteomes" id="UP000316993">
    <property type="component" value="Unassembled WGS sequence"/>
</dbReference>
<dbReference type="CDD" id="cd11537">
    <property type="entry name" value="NTP-PPase_RS21-C6_like"/>
    <property type="match status" value="1"/>
</dbReference>
<dbReference type="AlphaFoldDB" id="A0A543LM66"/>
<protein>
    <submittedName>
        <fullName evidence="1">NTP pyrophosphatase (Non-canonical NTP hydrolase)</fullName>
    </submittedName>
</protein>